<evidence type="ECO:0000256" key="2">
    <source>
        <dbReference type="SAM" id="Phobius"/>
    </source>
</evidence>
<name>A0ABN9V9B2_9DINO</name>
<dbReference type="PANTHER" id="PTHR36417:SF2">
    <property type="entry name" value="SELENOPROTEIN DOMAIN PROTEIN (AFU_ORTHOLOGUE AFUA_1G05220)"/>
    <property type="match status" value="1"/>
</dbReference>
<keyword evidence="1" id="KW-0676">Redox-active center</keyword>
<proteinExistence type="predicted"/>
<comment type="caution">
    <text evidence="3">The sequence shown here is derived from an EMBL/GenBank/DDBJ whole genome shotgun (WGS) entry which is preliminary data.</text>
</comment>
<dbReference type="SUPFAM" id="SSF52833">
    <property type="entry name" value="Thioredoxin-like"/>
    <property type="match status" value="1"/>
</dbReference>
<dbReference type="PANTHER" id="PTHR36417">
    <property type="entry name" value="SELENOPROTEIN DOMAIN PROTEIN (AFU_ORTHOLOGUE AFUA_1G05220)"/>
    <property type="match status" value="1"/>
</dbReference>
<reference evidence="3" key="1">
    <citation type="submission" date="2023-10" db="EMBL/GenBank/DDBJ databases">
        <authorList>
            <person name="Chen Y."/>
            <person name="Shah S."/>
            <person name="Dougan E. K."/>
            <person name="Thang M."/>
            <person name="Chan C."/>
        </authorList>
    </citation>
    <scope>NUCLEOTIDE SEQUENCE [LARGE SCALE GENOMIC DNA]</scope>
</reference>
<protein>
    <recommendedName>
        <fullName evidence="5">Selenoprotein W</fullName>
    </recommendedName>
</protein>
<dbReference type="Pfam" id="PF10262">
    <property type="entry name" value="Rdx"/>
    <property type="match status" value="1"/>
</dbReference>
<keyword evidence="2" id="KW-0472">Membrane</keyword>
<keyword evidence="4" id="KW-1185">Reference proteome</keyword>
<dbReference type="InterPro" id="IPR036249">
    <property type="entry name" value="Thioredoxin-like_sf"/>
</dbReference>
<keyword evidence="2" id="KW-0812">Transmembrane</keyword>
<dbReference type="Gene3D" id="3.40.30.10">
    <property type="entry name" value="Glutaredoxin"/>
    <property type="match status" value="1"/>
</dbReference>
<keyword evidence="2" id="KW-1133">Transmembrane helix</keyword>
<gene>
    <name evidence="3" type="ORF">PCOR1329_LOCUS55842</name>
</gene>
<feature type="transmembrane region" description="Helical" evidence="2">
    <location>
        <begin position="6"/>
        <end position="26"/>
    </location>
</feature>
<organism evidence="3 4">
    <name type="scientific">Prorocentrum cordatum</name>
    <dbReference type="NCBI Taxonomy" id="2364126"/>
    <lineage>
        <taxon>Eukaryota</taxon>
        <taxon>Sar</taxon>
        <taxon>Alveolata</taxon>
        <taxon>Dinophyceae</taxon>
        <taxon>Prorocentrales</taxon>
        <taxon>Prorocentraceae</taxon>
        <taxon>Prorocentrum</taxon>
    </lineage>
</organism>
<evidence type="ECO:0000256" key="1">
    <source>
        <dbReference type="ARBA" id="ARBA00023284"/>
    </source>
</evidence>
<dbReference type="Proteomes" id="UP001189429">
    <property type="component" value="Unassembled WGS sequence"/>
</dbReference>
<evidence type="ECO:0008006" key="5">
    <source>
        <dbReference type="Google" id="ProtNLM"/>
    </source>
</evidence>
<dbReference type="NCBIfam" id="TIGR02174">
    <property type="entry name" value="CXXU_selWTH"/>
    <property type="match status" value="1"/>
</dbReference>
<dbReference type="EMBL" id="CAUYUJ010016856">
    <property type="protein sequence ID" value="CAK0869511.1"/>
    <property type="molecule type" value="Genomic_DNA"/>
</dbReference>
<dbReference type="InterPro" id="IPR011893">
    <property type="entry name" value="Selenoprotein_Rdx-typ"/>
</dbReference>
<accession>A0ABN9V9B2</accession>
<evidence type="ECO:0000313" key="4">
    <source>
        <dbReference type="Proteomes" id="UP001189429"/>
    </source>
</evidence>
<evidence type="ECO:0000313" key="3">
    <source>
        <dbReference type="EMBL" id="CAK0869511.1"/>
    </source>
</evidence>
<sequence length="172" mass="17915">MVAREPLAAAAGLLVGIGATLLAVAARDRRGRSKRRCGGASGAARAAAAASRGERQEEGAAATAEGTAAAAAPPAAVEIEYCVGCRWMLRAAWMAQELLSTFSSSTTEPLVIGRLVLVPNADKPGGVFRVRVNGDEVYDRKAQGGFPEAKVLKQLVRDHLAPQLNLGHSDKK</sequence>